<evidence type="ECO:0000313" key="1">
    <source>
        <dbReference type="EMBL" id="KAL2620948.1"/>
    </source>
</evidence>
<dbReference type="AlphaFoldDB" id="A0ABD1Y2H3"/>
<proteinExistence type="predicted"/>
<gene>
    <name evidence="1" type="ORF">R1flu_001153</name>
</gene>
<accession>A0ABD1Y2H3</accession>
<dbReference type="EMBL" id="JBHFFA010000006">
    <property type="protein sequence ID" value="KAL2620948.1"/>
    <property type="molecule type" value="Genomic_DNA"/>
</dbReference>
<dbReference type="Proteomes" id="UP001605036">
    <property type="component" value="Unassembled WGS sequence"/>
</dbReference>
<name>A0ABD1Y2H3_9MARC</name>
<comment type="caution">
    <text evidence="1">The sequence shown here is derived from an EMBL/GenBank/DDBJ whole genome shotgun (WGS) entry which is preliminary data.</text>
</comment>
<protein>
    <submittedName>
        <fullName evidence="1">Uncharacterized protein</fullName>
    </submittedName>
</protein>
<keyword evidence="2" id="KW-1185">Reference proteome</keyword>
<reference evidence="1 2" key="1">
    <citation type="submission" date="2024-09" db="EMBL/GenBank/DDBJ databases">
        <title>Chromosome-scale assembly of Riccia fluitans.</title>
        <authorList>
            <person name="Paukszto L."/>
            <person name="Sawicki J."/>
            <person name="Karawczyk K."/>
            <person name="Piernik-Szablinska J."/>
            <person name="Szczecinska M."/>
            <person name="Mazdziarz M."/>
        </authorList>
    </citation>
    <scope>NUCLEOTIDE SEQUENCE [LARGE SCALE GENOMIC DNA]</scope>
    <source>
        <strain evidence="1">Rf_01</strain>
        <tissue evidence="1">Aerial parts of the thallus</tissue>
    </source>
</reference>
<sequence>MREIGGMLRLDRARLLTWIMTRIGLRAEIPATGICPAEIPKGGLSLDHLAQRIATQPRRQLLASELSPLVNCIPLNILPPPRRAQFGIGVGRGLLASLGAFV</sequence>
<organism evidence="1 2">
    <name type="scientific">Riccia fluitans</name>
    <dbReference type="NCBI Taxonomy" id="41844"/>
    <lineage>
        <taxon>Eukaryota</taxon>
        <taxon>Viridiplantae</taxon>
        <taxon>Streptophyta</taxon>
        <taxon>Embryophyta</taxon>
        <taxon>Marchantiophyta</taxon>
        <taxon>Marchantiopsida</taxon>
        <taxon>Marchantiidae</taxon>
        <taxon>Marchantiales</taxon>
        <taxon>Ricciaceae</taxon>
        <taxon>Riccia</taxon>
    </lineage>
</organism>
<evidence type="ECO:0000313" key="2">
    <source>
        <dbReference type="Proteomes" id="UP001605036"/>
    </source>
</evidence>